<evidence type="ECO:0000313" key="2">
    <source>
        <dbReference type="WBParaSite" id="MCU_002523-RA"/>
    </source>
</evidence>
<reference evidence="2" key="1">
    <citation type="submission" date="2019-11" db="UniProtKB">
        <authorList>
            <consortium name="WormBaseParasite"/>
        </authorList>
    </citation>
    <scope>IDENTIFICATION</scope>
</reference>
<name>A0A5K3ERT1_MESCO</name>
<accession>A0A5K3ERT1</accession>
<feature type="compositionally biased region" description="Polar residues" evidence="1">
    <location>
        <begin position="41"/>
        <end position="56"/>
    </location>
</feature>
<feature type="compositionally biased region" description="Polar residues" evidence="1">
    <location>
        <begin position="77"/>
        <end position="88"/>
    </location>
</feature>
<protein>
    <submittedName>
        <fullName evidence="2">Secreted protein</fullName>
    </submittedName>
</protein>
<feature type="compositionally biased region" description="Basic and acidic residues" evidence="1">
    <location>
        <begin position="57"/>
        <end position="68"/>
    </location>
</feature>
<proteinExistence type="predicted"/>
<organism evidence="2">
    <name type="scientific">Mesocestoides corti</name>
    <name type="common">Flatworm</name>
    <dbReference type="NCBI Taxonomy" id="53468"/>
    <lineage>
        <taxon>Eukaryota</taxon>
        <taxon>Metazoa</taxon>
        <taxon>Spiralia</taxon>
        <taxon>Lophotrochozoa</taxon>
        <taxon>Platyhelminthes</taxon>
        <taxon>Cestoda</taxon>
        <taxon>Eucestoda</taxon>
        <taxon>Cyclophyllidea</taxon>
        <taxon>Mesocestoididae</taxon>
        <taxon>Mesocestoides</taxon>
    </lineage>
</organism>
<feature type="compositionally biased region" description="Polar residues" evidence="1">
    <location>
        <begin position="95"/>
        <end position="104"/>
    </location>
</feature>
<feature type="compositionally biased region" description="Low complexity" evidence="1">
    <location>
        <begin position="15"/>
        <end position="29"/>
    </location>
</feature>
<feature type="region of interest" description="Disordered" evidence="1">
    <location>
        <begin position="1"/>
        <end position="107"/>
    </location>
</feature>
<evidence type="ECO:0000256" key="1">
    <source>
        <dbReference type="SAM" id="MobiDB-lite"/>
    </source>
</evidence>
<dbReference type="AlphaFoldDB" id="A0A5K3ERT1"/>
<sequence>MSPRNTLFVSPFGVSASAATAAADAATTSRFDQKMIGHTNKVLQRNTKKQTSANDKSPSRMEASKEGVDPEVVVGSQRESVTGRAQTDTHARTPPRTSTGNRATQKAVQSAEVVVAVEAKHRSLHKSAFFRTVTSSFPIKIKLRFPPGFAEAPITHPAPPPPL</sequence>
<dbReference type="WBParaSite" id="MCU_002523-RA">
    <property type="protein sequence ID" value="MCU_002523-RA"/>
    <property type="gene ID" value="MCU_002523"/>
</dbReference>